<dbReference type="AlphaFoldDB" id="A0A174LKV1"/>
<evidence type="ECO:0000313" key="1">
    <source>
        <dbReference type="EMBL" id="CUP24944.1"/>
    </source>
</evidence>
<dbReference type="GO" id="GO:0032259">
    <property type="term" value="P:methylation"/>
    <property type="evidence" value="ECO:0007669"/>
    <property type="project" value="UniProtKB-KW"/>
</dbReference>
<proteinExistence type="predicted"/>
<keyword evidence="1" id="KW-0966">Cell projection</keyword>
<keyword evidence="1" id="KW-0969">Cilium</keyword>
<organism evidence="1 2">
    <name type="scientific">Fusicatenibacter saccharivorans</name>
    <dbReference type="NCBI Taxonomy" id="1150298"/>
    <lineage>
        <taxon>Bacteria</taxon>
        <taxon>Bacillati</taxon>
        <taxon>Bacillota</taxon>
        <taxon>Clostridia</taxon>
        <taxon>Lachnospirales</taxon>
        <taxon>Lachnospiraceae</taxon>
        <taxon>Fusicatenibacter</taxon>
    </lineage>
</organism>
<dbReference type="Proteomes" id="UP000095709">
    <property type="component" value="Unassembled WGS sequence"/>
</dbReference>
<sequence>MERNVEIDKISDGKRYGANDLVKVGCDDCRGCSACCHGMGDSIVLDPMDVYRLEKKLGKTMEEILLAGSVALRVVDGVILPHLKMTELSDRCSFLNEEGRCSIHDARPGFCRMFPLGRLYEDGTFSYFLQVNECPKENKTKVKVRRWLDTPELGKYEAFTTKWHYYLKEKQNAARESEDDAFRQQISMNILKLFYLLPYDGNTDFYTQFAARMELAADKH</sequence>
<keyword evidence="1" id="KW-0808">Transferase</keyword>
<dbReference type="InterPro" id="IPR005358">
    <property type="entry name" value="Puta_zinc/iron-chelating_dom"/>
</dbReference>
<reference evidence="1 2" key="1">
    <citation type="submission" date="2015-09" db="EMBL/GenBank/DDBJ databases">
        <authorList>
            <consortium name="Pathogen Informatics"/>
        </authorList>
    </citation>
    <scope>NUCLEOTIDE SEQUENCE [LARGE SCALE GENOMIC DNA]</scope>
    <source>
        <strain evidence="1 2">2789STDY5834885</strain>
    </source>
</reference>
<dbReference type="EMBL" id="CZAL01000007">
    <property type="protein sequence ID" value="CUP24944.1"/>
    <property type="molecule type" value="Genomic_DNA"/>
</dbReference>
<protein>
    <submittedName>
        <fullName evidence="1">Flagellin N-methylase</fullName>
    </submittedName>
</protein>
<keyword evidence="1" id="KW-0282">Flagellum</keyword>
<name>A0A174LKV1_9FIRM</name>
<dbReference type="Pfam" id="PF03692">
    <property type="entry name" value="CxxCxxCC"/>
    <property type="match status" value="1"/>
</dbReference>
<gene>
    <name evidence="1" type="ORF">ERS852498_01572</name>
</gene>
<dbReference type="PANTHER" id="PTHR35866">
    <property type="entry name" value="PUTATIVE-RELATED"/>
    <property type="match status" value="1"/>
</dbReference>
<dbReference type="PANTHER" id="PTHR35866:SF1">
    <property type="entry name" value="YKGJ FAMILY CYSTEINE CLUSTER PROTEIN"/>
    <property type="match status" value="1"/>
</dbReference>
<evidence type="ECO:0000313" key="2">
    <source>
        <dbReference type="Proteomes" id="UP000095709"/>
    </source>
</evidence>
<accession>A0A174LKV1</accession>
<dbReference type="GO" id="GO:0008168">
    <property type="term" value="F:methyltransferase activity"/>
    <property type="evidence" value="ECO:0007669"/>
    <property type="project" value="UniProtKB-KW"/>
</dbReference>
<keyword evidence="1" id="KW-0489">Methyltransferase</keyword>
<dbReference type="RefSeq" id="WP_055266473.1">
    <property type="nucleotide sequence ID" value="NZ_CZAL01000007.1"/>
</dbReference>